<proteinExistence type="predicted"/>
<evidence type="ECO:0000313" key="3">
    <source>
        <dbReference type="Proteomes" id="UP000294662"/>
    </source>
</evidence>
<organism evidence="2 3">
    <name type="scientific">Antarcticimicrobium sediminis</name>
    <dbReference type="NCBI Taxonomy" id="2546227"/>
    <lineage>
        <taxon>Bacteria</taxon>
        <taxon>Pseudomonadati</taxon>
        <taxon>Pseudomonadota</taxon>
        <taxon>Alphaproteobacteria</taxon>
        <taxon>Rhodobacterales</taxon>
        <taxon>Paracoccaceae</taxon>
        <taxon>Antarcticimicrobium</taxon>
    </lineage>
</organism>
<accession>A0A4R5EK09</accession>
<protein>
    <submittedName>
        <fullName evidence="2">Uncharacterized protein</fullName>
    </submittedName>
</protein>
<dbReference type="AlphaFoldDB" id="A0A4R5EK09"/>
<evidence type="ECO:0000313" key="2">
    <source>
        <dbReference type="EMBL" id="TDE34929.1"/>
    </source>
</evidence>
<evidence type="ECO:0000256" key="1">
    <source>
        <dbReference type="SAM" id="MobiDB-lite"/>
    </source>
</evidence>
<gene>
    <name evidence="2" type="ORF">E1B25_18555</name>
</gene>
<comment type="caution">
    <text evidence="2">The sequence shown here is derived from an EMBL/GenBank/DDBJ whole genome shotgun (WGS) entry which is preliminary data.</text>
</comment>
<name>A0A4R5EK09_9RHOB</name>
<dbReference type="RefSeq" id="WP_132831081.1">
    <property type="nucleotide sequence ID" value="NZ_SMFP01000016.1"/>
</dbReference>
<sequence length="127" mass="14288">MSAKILEKGHQSIAQASHLPFRKQENDAGYQFSWRAAAFHLGSLRNLQLLFRRARRRNAQAIMTTGWKLLALGKRRPAPLEATINLGHRSSFVDVTTPCRRTIRPADTLTTADTPRDPLTGADDPLW</sequence>
<reference evidence="2 3" key="1">
    <citation type="submission" date="2019-03" db="EMBL/GenBank/DDBJ databases">
        <authorList>
            <person name="Zhang S."/>
        </authorList>
    </citation>
    <scope>NUCLEOTIDE SEQUENCE [LARGE SCALE GENOMIC DNA]</scope>
    <source>
        <strain evidence="2 3">S4J41</strain>
    </source>
</reference>
<dbReference type="Proteomes" id="UP000294662">
    <property type="component" value="Unassembled WGS sequence"/>
</dbReference>
<keyword evidence="3" id="KW-1185">Reference proteome</keyword>
<feature type="region of interest" description="Disordered" evidence="1">
    <location>
        <begin position="104"/>
        <end position="127"/>
    </location>
</feature>
<dbReference type="EMBL" id="SMFP01000016">
    <property type="protein sequence ID" value="TDE34929.1"/>
    <property type="molecule type" value="Genomic_DNA"/>
</dbReference>